<dbReference type="NCBIfam" id="NF004793">
    <property type="entry name" value="PRK06141.1"/>
    <property type="match status" value="1"/>
</dbReference>
<dbReference type="Proteomes" id="UP000217076">
    <property type="component" value="Unassembled WGS sequence"/>
</dbReference>
<protein>
    <submittedName>
        <fullName evidence="2">Ornithine cyclodeaminase</fullName>
    </submittedName>
</protein>
<dbReference type="Gene3D" id="3.40.50.720">
    <property type="entry name" value="NAD(P)-binding Rossmann-like Domain"/>
    <property type="match status" value="1"/>
</dbReference>
<dbReference type="Gene3D" id="3.30.1780.10">
    <property type="entry name" value="ornithine cyclodeaminase, domain 1"/>
    <property type="match status" value="1"/>
</dbReference>
<dbReference type="InterPro" id="IPR003462">
    <property type="entry name" value="ODC_Mu_crystall"/>
</dbReference>
<dbReference type="AlphaFoldDB" id="A0A1G7ZSZ3"/>
<gene>
    <name evidence="2" type="ORF">SAMN05421742_104209</name>
</gene>
<keyword evidence="3" id="KW-1185">Reference proteome</keyword>
<reference evidence="3" key="1">
    <citation type="submission" date="2016-10" db="EMBL/GenBank/DDBJ databases">
        <authorList>
            <person name="Varghese N."/>
            <person name="Submissions S."/>
        </authorList>
    </citation>
    <scope>NUCLEOTIDE SEQUENCE [LARGE SCALE GENOMIC DNA]</scope>
    <source>
        <strain evidence="3">930I</strain>
    </source>
</reference>
<proteinExistence type="inferred from homology"/>
<evidence type="ECO:0000256" key="1">
    <source>
        <dbReference type="ARBA" id="ARBA00008903"/>
    </source>
</evidence>
<dbReference type="PIRSF" id="PIRSF001439">
    <property type="entry name" value="CryM"/>
    <property type="match status" value="1"/>
</dbReference>
<dbReference type="InterPro" id="IPR036291">
    <property type="entry name" value="NAD(P)-bd_dom_sf"/>
</dbReference>
<dbReference type="RefSeq" id="WP_092618045.1">
    <property type="nucleotide sequence ID" value="NZ_FNCV01000004.1"/>
</dbReference>
<dbReference type="Pfam" id="PF02423">
    <property type="entry name" value="OCD_Mu_crystall"/>
    <property type="match status" value="1"/>
</dbReference>
<organism evidence="2 3">
    <name type="scientific">Roseospirillum parvum</name>
    <dbReference type="NCBI Taxonomy" id="83401"/>
    <lineage>
        <taxon>Bacteria</taxon>
        <taxon>Pseudomonadati</taxon>
        <taxon>Pseudomonadota</taxon>
        <taxon>Alphaproteobacteria</taxon>
        <taxon>Rhodospirillales</taxon>
        <taxon>Rhodospirillaceae</taxon>
        <taxon>Roseospirillum</taxon>
    </lineage>
</organism>
<dbReference type="InterPro" id="IPR023401">
    <property type="entry name" value="ODC_N"/>
</dbReference>
<accession>A0A1G7ZSZ3</accession>
<dbReference type="OrthoDB" id="9785971at2"/>
<dbReference type="SUPFAM" id="SSF51735">
    <property type="entry name" value="NAD(P)-binding Rossmann-fold domains"/>
    <property type="match status" value="1"/>
</dbReference>
<evidence type="ECO:0000313" key="3">
    <source>
        <dbReference type="Proteomes" id="UP000217076"/>
    </source>
</evidence>
<dbReference type="PANTHER" id="PTHR13812:SF19">
    <property type="entry name" value="KETIMINE REDUCTASE MU-CRYSTALLIN"/>
    <property type="match status" value="1"/>
</dbReference>
<name>A0A1G7ZSZ3_9PROT</name>
<dbReference type="GO" id="GO:0019752">
    <property type="term" value="P:carboxylic acid metabolic process"/>
    <property type="evidence" value="ECO:0007669"/>
    <property type="project" value="UniProtKB-ARBA"/>
</dbReference>
<dbReference type="EMBL" id="FNCV01000004">
    <property type="protein sequence ID" value="SDH11809.1"/>
    <property type="molecule type" value="Genomic_DNA"/>
</dbReference>
<comment type="similarity">
    <text evidence="1">Belongs to the ornithine cyclodeaminase/mu-crystallin family.</text>
</comment>
<dbReference type="GO" id="GO:0016491">
    <property type="term" value="F:oxidoreductase activity"/>
    <property type="evidence" value="ECO:0007669"/>
    <property type="project" value="UniProtKB-ARBA"/>
</dbReference>
<dbReference type="FunFam" id="3.40.50.720:FF:000311">
    <property type="entry name" value="Ornithine cyclodeaminase"/>
    <property type="match status" value="1"/>
</dbReference>
<dbReference type="GO" id="GO:0005737">
    <property type="term" value="C:cytoplasm"/>
    <property type="evidence" value="ECO:0007669"/>
    <property type="project" value="TreeGrafter"/>
</dbReference>
<evidence type="ECO:0000313" key="2">
    <source>
        <dbReference type="EMBL" id="SDH11809.1"/>
    </source>
</evidence>
<dbReference type="PANTHER" id="PTHR13812">
    <property type="entry name" value="KETIMINE REDUCTASE MU-CRYSTALLIN"/>
    <property type="match status" value="1"/>
</dbReference>
<dbReference type="STRING" id="83401.SAMN05421742_104209"/>
<sequence length="328" mass="34068">MLFLDRPGVERVLSPQAAIEALRQGFAGAVEAPLRHHHPLPASPASPAGGTLLLMPAWPAAPGDSAPLMGVKVVGVFPDNPTRAESVVPGPAETVSGIYYLADARSGAPRAVLDGGALTRIRTAAASALAADYLAPRAPETLLVVGTGALAPWLIRCHRAVRPYARVRLYGRDPAKAQALCDQLAGEVGDLAPAGDLQAAVGAADVISVATTATRPVVLGDWLRPGQHLDLVGAFRPDMRETDDQAMRRARVFIDTDGALKESGEMIEPLASGALSREAIQGNLFGLCRGAVAGRGGDEEITLFKSVGTALEDLAAAAEAYRLATSQE</sequence>